<feature type="domain" description="RFTS" evidence="3">
    <location>
        <begin position="16"/>
        <end position="125"/>
    </location>
</feature>
<dbReference type="GO" id="GO:0005634">
    <property type="term" value="C:nucleus"/>
    <property type="evidence" value="ECO:0007669"/>
    <property type="project" value="UniProtKB-SubCell"/>
</dbReference>
<evidence type="ECO:0000256" key="1">
    <source>
        <dbReference type="ARBA" id="ARBA00004123"/>
    </source>
</evidence>
<dbReference type="Pfam" id="PF12047">
    <property type="entry name" value="DNMT1-RFD"/>
    <property type="match status" value="1"/>
</dbReference>
<dbReference type="Proteomes" id="UP000447434">
    <property type="component" value="Unassembled WGS sequence"/>
</dbReference>
<comment type="caution">
    <text evidence="4">The sequence shown here is derived from an EMBL/GenBank/DDBJ whole genome shotgun (WGS) entry which is preliminary data.</text>
</comment>
<reference evidence="5" key="1">
    <citation type="journal article" date="2020" name="Nat. Commun.">
        <title>Genome sequence of the cluster root forming white lupin.</title>
        <authorList>
            <person name="Hufnagel B."/>
            <person name="Marques A."/>
            <person name="Soriano A."/>
            <person name="Marques L."/>
            <person name="Divol F."/>
            <person name="Doumas P."/>
            <person name="Sallet E."/>
            <person name="Mancinotti D."/>
            <person name="Carrere S."/>
            <person name="Marande W."/>
            <person name="Arribat S."/>
            <person name="Keller J."/>
            <person name="Huneau C."/>
            <person name="Blein T."/>
            <person name="Aime D."/>
            <person name="Laguerre M."/>
            <person name="Taylor J."/>
            <person name="Schubert V."/>
            <person name="Nelson M."/>
            <person name="Geu-Flores F."/>
            <person name="Crespi M."/>
            <person name="Gallardo-Guerrero K."/>
            <person name="Delaux P.-M."/>
            <person name="Salse J."/>
            <person name="Berges H."/>
            <person name="Guyot R."/>
            <person name="Gouzy J."/>
            <person name="Peret B."/>
        </authorList>
    </citation>
    <scope>NUCLEOTIDE SEQUENCE [LARGE SCALE GENOMIC DNA]</scope>
    <source>
        <strain evidence="5">cv. Amiga</strain>
    </source>
</reference>
<gene>
    <name evidence="4" type="ORF">Lalb_Chr00c48g0413051</name>
</gene>
<evidence type="ECO:0000259" key="3">
    <source>
        <dbReference type="Pfam" id="PF12047"/>
    </source>
</evidence>
<dbReference type="OrthoDB" id="21264at2759"/>
<evidence type="ECO:0000256" key="2">
    <source>
        <dbReference type="ARBA" id="ARBA00023242"/>
    </source>
</evidence>
<dbReference type="AlphaFoldDB" id="A0A6A4MI87"/>
<proteinExistence type="predicted"/>
<dbReference type="InterPro" id="IPR022702">
    <property type="entry name" value="Cytosine_MeTrfase1_RFD"/>
</dbReference>
<keyword evidence="2" id="KW-0539">Nucleus</keyword>
<evidence type="ECO:0000313" key="4">
    <source>
        <dbReference type="EMBL" id="KAE9584136.1"/>
    </source>
</evidence>
<sequence>MKKGMANSDDDDDEPQSLCLTNYHLDDDNDMPLSLIMLPIKWSESDEDDSIDDCKQKKVFIHGYLHPNRLKKMFPVKAWSFNLSSLKPILSLQTKDGNWIKLKSPRKSFEATIRTILITIHFLHYAKKYP</sequence>
<protein>
    <submittedName>
        <fullName evidence="4">Putative DNA (Cytosine-5)-methyltransferase 1, replication foci domain-containing protein</fullName>
    </submittedName>
</protein>
<keyword evidence="5" id="KW-1185">Reference proteome</keyword>
<keyword evidence="4" id="KW-0808">Transferase</keyword>
<organism evidence="4 5">
    <name type="scientific">Lupinus albus</name>
    <name type="common">White lupine</name>
    <name type="synonym">Lupinus termis</name>
    <dbReference type="NCBI Taxonomy" id="3870"/>
    <lineage>
        <taxon>Eukaryota</taxon>
        <taxon>Viridiplantae</taxon>
        <taxon>Streptophyta</taxon>
        <taxon>Embryophyta</taxon>
        <taxon>Tracheophyta</taxon>
        <taxon>Spermatophyta</taxon>
        <taxon>Magnoliopsida</taxon>
        <taxon>eudicotyledons</taxon>
        <taxon>Gunneridae</taxon>
        <taxon>Pentapetalae</taxon>
        <taxon>rosids</taxon>
        <taxon>fabids</taxon>
        <taxon>Fabales</taxon>
        <taxon>Fabaceae</taxon>
        <taxon>Papilionoideae</taxon>
        <taxon>50 kb inversion clade</taxon>
        <taxon>genistoids sensu lato</taxon>
        <taxon>core genistoids</taxon>
        <taxon>Genisteae</taxon>
        <taxon>Lupinus</taxon>
    </lineage>
</organism>
<dbReference type="PANTHER" id="PTHR46235:SF3">
    <property type="entry name" value="PHD FINGER-CONTAINING PROTEIN DDB_G0268158"/>
    <property type="match status" value="1"/>
</dbReference>
<accession>A0A6A4MI87</accession>
<dbReference type="PANTHER" id="PTHR46235">
    <property type="entry name" value="PHD FINGER-CONTAINING PROTEIN DDB_G0268158"/>
    <property type="match status" value="1"/>
</dbReference>
<dbReference type="GO" id="GO:0032259">
    <property type="term" value="P:methylation"/>
    <property type="evidence" value="ECO:0007669"/>
    <property type="project" value="UniProtKB-KW"/>
</dbReference>
<evidence type="ECO:0000313" key="5">
    <source>
        <dbReference type="Proteomes" id="UP000447434"/>
    </source>
</evidence>
<comment type="subcellular location">
    <subcellularLocation>
        <location evidence="1">Nucleus</location>
    </subcellularLocation>
</comment>
<dbReference type="GO" id="GO:0008168">
    <property type="term" value="F:methyltransferase activity"/>
    <property type="evidence" value="ECO:0007669"/>
    <property type="project" value="UniProtKB-KW"/>
</dbReference>
<dbReference type="EMBL" id="WOCE01000073">
    <property type="protein sequence ID" value="KAE9584136.1"/>
    <property type="molecule type" value="Genomic_DNA"/>
</dbReference>
<name>A0A6A4MI87_LUPAL</name>
<keyword evidence="4" id="KW-0489">Methyltransferase</keyword>